<evidence type="ECO:0000256" key="2">
    <source>
        <dbReference type="ARBA" id="ARBA00008053"/>
    </source>
</evidence>
<name>A0A2I0QV85_9BACI</name>
<keyword evidence="8" id="KW-1185">Reference proteome</keyword>
<evidence type="ECO:0000256" key="5">
    <source>
        <dbReference type="ARBA" id="ARBA00023136"/>
    </source>
</evidence>
<proteinExistence type="inferred from homology"/>
<dbReference type="InterPro" id="IPR016991">
    <property type="entry name" value="UCP032178"/>
</dbReference>
<dbReference type="EMBL" id="PJNH01000001">
    <property type="protein sequence ID" value="PKR78261.1"/>
    <property type="molecule type" value="Genomic_DNA"/>
</dbReference>
<keyword evidence="5 6" id="KW-0472">Membrane</keyword>
<dbReference type="PANTHER" id="PTHR35791:SF1">
    <property type="entry name" value="UPF0754 MEMBRANE PROTEIN YHEB"/>
    <property type="match status" value="1"/>
</dbReference>
<feature type="transmembrane region" description="Helical" evidence="6">
    <location>
        <begin position="6"/>
        <end position="26"/>
    </location>
</feature>
<sequence length="378" mass="43263">MNLGFLLLMMVGIGALIGGMTNYLAIKMLFRPYNPIYIGKWKVPFTPGLIPKRQDELARQLGDLVVNHLITANALEEKLNSKELQGNVSSFINKQLEDQLKSKRTVLDVLSTINSSVNEKVVKNKVESFIQIEIHSWIQENKDKPLEQVLPEDFLQKIEKNIPQASDYIVNQLSQFLSSEEGRAKLSQAASEFLETQGFLGNMVSSYLGEEGLVDKLVPPIQQFLQSGDTHETVSKMLEDEWSKWKKKDLTTFFDSLGIEEIDHRAANYLVNHLKIENYLHQPVSDWLRPYHQMIQTELVPRVVGGFLSQLSRHMDWLFETMDLSEMVKEQVEAFDVARLEKMVLEITKREFNMITYLGALLGGMIGLIQGIIVWMMT</sequence>
<organism evidence="7 8">
    <name type="scientific">Halalkalibacillus sediminis</name>
    <dbReference type="NCBI Taxonomy" id="2018042"/>
    <lineage>
        <taxon>Bacteria</taxon>
        <taxon>Bacillati</taxon>
        <taxon>Bacillota</taxon>
        <taxon>Bacilli</taxon>
        <taxon>Bacillales</taxon>
        <taxon>Bacillaceae</taxon>
        <taxon>Halalkalibacillus</taxon>
    </lineage>
</organism>
<comment type="similarity">
    <text evidence="2">Belongs to the UPF0754 family.</text>
</comment>
<reference evidence="7 8" key="1">
    <citation type="submission" date="2017-06" db="EMBL/GenBank/DDBJ databases">
        <title>the draft geome sequence of Illustriluteabacillus marina B3227.</title>
        <authorList>
            <person name="He R.-H."/>
            <person name="Du Z.-J."/>
        </authorList>
    </citation>
    <scope>NUCLEOTIDE SEQUENCE [LARGE SCALE GENOMIC DNA]</scope>
    <source>
        <strain evidence="7 8">B3227</strain>
    </source>
</reference>
<gene>
    <name evidence="7" type="ORF">CEY16_00440</name>
</gene>
<dbReference type="AlphaFoldDB" id="A0A2I0QV85"/>
<dbReference type="PIRSF" id="PIRSF032178">
    <property type="entry name" value="UCP032178"/>
    <property type="match status" value="1"/>
</dbReference>
<accession>A0A2I0QV85</accession>
<dbReference type="Pfam" id="PF04286">
    <property type="entry name" value="DUF445"/>
    <property type="match status" value="1"/>
</dbReference>
<comment type="subcellular location">
    <subcellularLocation>
        <location evidence="1">Cell membrane</location>
    </subcellularLocation>
</comment>
<evidence type="ECO:0000256" key="1">
    <source>
        <dbReference type="ARBA" id="ARBA00004236"/>
    </source>
</evidence>
<evidence type="ECO:0000256" key="3">
    <source>
        <dbReference type="ARBA" id="ARBA00022692"/>
    </source>
</evidence>
<dbReference type="Proteomes" id="UP000243524">
    <property type="component" value="Unassembled WGS sequence"/>
</dbReference>
<dbReference type="OrthoDB" id="9787430at2"/>
<evidence type="ECO:0000256" key="6">
    <source>
        <dbReference type="SAM" id="Phobius"/>
    </source>
</evidence>
<feature type="transmembrane region" description="Helical" evidence="6">
    <location>
        <begin position="355"/>
        <end position="377"/>
    </location>
</feature>
<keyword evidence="3 6" id="KW-0812">Transmembrane</keyword>
<evidence type="ECO:0000313" key="8">
    <source>
        <dbReference type="Proteomes" id="UP000243524"/>
    </source>
</evidence>
<comment type="caution">
    <text evidence="7">The sequence shown here is derived from an EMBL/GenBank/DDBJ whole genome shotgun (WGS) entry which is preliminary data.</text>
</comment>
<dbReference type="RefSeq" id="WP_101329940.1">
    <property type="nucleotide sequence ID" value="NZ_PJNH01000001.1"/>
</dbReference>
<evidence type="ECO:0000313" key="7">
    <source>
        <dbReference type="EMBL" id="PKR78261.1"/>
    </source>
</evidence>
<dbReference type="GO" id="GO:0005886">
    <property type="term" value="C:plasma membrane"/>
    <property type="evidence" value="ECO:0007669"/>
    <property type="project" value="UniProtKB-SubCell"/>
</dbReference>
<evidence type="ECO:0000256" key="4">
    <source>
        <dbReference type="ARBA" id="ARBA00022989"/>
    </source>
</evidence>
<dbReference type="PANTHER" id="PTHR35791">
    <property type="entry name" value="UPF0754 MEMBRANE PROTEIN YHEB"/>
    <property type="match status" value="1"/>
</dbReference>
<dbReference type="InterPro" id="IPR007383">
    <property type="entry name" value="DUF445"/>
</dbReference>
<keyword evidence="4 6" id="KW-1133">Transmembrane helix</keyword>
<protein>
    <submittedName>
        <fullName evidence="7">DUF445 domain-containing protein</fullName>
    </submittedName>
</protein>